<accession>A0A8J2NWY7</accession>
<evidence type="ECO:0000313" key="1">
    <source>
        <dbReference type="EMBL" id="CAG7717559.1"/>
    </source>
</evidence>
<gene>
    <name evidence="1" type="ORF">AFUS01_LOCUS7014</name>
</gene>
<organism evidence="1 2">
    <name type="scientific">Allacma fusca</name>
    <dbReference type="NCBI Taxonomy" id="39272"/>
    <lineage>
        <taxon>Eukaryota</taxon>
        <taxon>Metazoa</taxon>
        <taxon>Ecdysozoa</taxon>
        <taxon>Arthropoda</taxon>
        <taxon>Hexapoda</taxon>
        <taxon>Collembola</taxon>
        <taxon>Symphypleona</taxon>
        <taxon>Sminthuridae</taxon>
        <taxon>Allacma</taxon>
    </lineage>
</organism>
<protein>
    <submittedName>
        <fullName evidence="1">Uncharacterized protein</fullName>
    </submittedName>
</protein>
<reference evidence="1" key="1">
    <citation type="submission" date="2021-06" db="EMBL/GenBank/DDBJ databases">
        <authorList>
            <person name="Hodson N. C."/>
            <person name="Mongue J. A."/>
            <person name="Jaron S. K."/>
        </authorList>
    </citation>
    <scope>NUCLEOTIDE SEQUENCE</scope>
</reference>
<evidence type="ECO:0000313" key="2">
    <source>
        <dbReference type="Proteomes" id="UP000708208"/>
    </source>
</evidence>
<name>A0A8J2NWY7_9HEXA</name>
<dbReference type="EMBL" id="CAJVCH010046904">
    <property type="protein sequence ID" value="CAG7717559.1"/>
    <property type="molecule type" value="Genomic_DNA"/>
</dbReference>
<dbReference type="Proteomes" id="UP000708208">
    <property type="component" value="Unassembled WGS sequence"/>
</dbReference>
<dbReference type="AlphaFoldDB" id="A0A8J2NWY7"/>
<dbReference type="OrthoDB" id="204305at2759"/>
<comment type="caution">
    <text evidence="1">The sequence shown here is derived from an EMBL/GenBank/DDBJ whole genome shotgun (WGS) entry which is preliminary data.</text>
</comment>
<proteinExistence type="predicted"/>
<keyword evidence="2" id="KW-1185">Reference proteome</keyword>
<sequence>MVSKQDILANLFRQKAPREICNCKGQLEADNLSNMYAQSFCSDEATLRGENQHVISFSLYSNPESSSNATKSRYFDGVIENLWLMKEMYPDWIMRVYSNISFTPEVCEIVCLDKNIYFCNVHSLPVLGKLLCISGNIQNIHPMTWRFLAMGDPTVTKFVVRDLDSRLSQRDKDAVDQWEESGYPIHGMRDHPWHLAVIMGGMWGADNYKLCLDVAQDIQSNLLQPNWTIDMYNDQQILGNVVYAPHRNKILTHDSFACNIFQDSIPFPTKRSNDWDFVGRIHAEGNTPTAMEKCPPLCRPNYGRTWEYC</sequence>